<protein>
    <submittedName>
        <fullName evidence="2">Putative glyoxalase</fullName>
    </submittedName>
</protein>
<dbReference type="Pfam" id="PF00903">
    <property type="entry name" value="Glyoxalase"/>
    <property type="match status" value="1"/>
</dbReference>
<dbReference type="InterPro" id="IPR004360">
    <property type="entry name" value="Glyas_Fos-R_dOase_dom"/>
</dbReference>
<evidence type="ECO:0000259" key="1">
    <source>
        <dbReference type="Pfam" id="PF00903"/>
    </source>
</evidence>
<dbReference type="SUPFAM" id="SSF54593">
    <property type="entry name" value="Glyoxalase/Bleomycin resistance protein/Dihydroxybiphenyl dioxygenase"/>
    <property type="match status" value="1"/>
</dbReference>
<feature type="domain" description="Glyoxalase/fosfomycin resistance/dioxygenase" evidence="1">
    <location>
        <begin position="39"/>
        <end position="95"/>
    </location>
</feature>
<evidence type="ECO:0000313" key="3">
    <source>
        <dbReference type="Proteomes" id="UP000245202"/>
    </source>
</evidence>
<proteinExistence type="predicted"/>
<dbReference type="RefSeq" id="WP_108992230.1">
    <property type="nucleotide sequence ID" value="NZ_BDQX01000077.1"/>
</dbReference>
<dbReference type="EMBL" id="BDQX01000077">
    <property type="protein sequence ID" value="GBG07106.1"/>
    <property type="molecule type" value="Genomic_DNA"/>
</dbReference>
<organism evidence="2 3">
    <name type="scientific">Paenibacillus agaridevorans</name>
    <dbReference type="NCBI Taxonomy" id="171404"/>
    <lineage>
        <taxon>Bacteria</taxon>
        <taxon>Bacillati</taxon>
        <taxon>Bacillota</taxon>
        <taxon>Bacilli</taxon>
        <taxon>Bacillales</taxon>
        <taxon>Paenibacillaceae</taxon>
        <taxon>Paenibacillus</taxon>
    </lineage>
</organism>
<comment type="caution">
    <text evidence="2">The sequence shown here is derived from an EMBL/GenBank/DDBJ whole genome shotgun (WGS) entry which is preliminary data.</text>
</comment>
<reference evidence="2 3" key="1">
    <citation type="submission" date="2017-08" db="EMBL/GenBank/DDBJ databases">
        <title>Substantial Increase in Enzyme Production by Combined Drug-Resistance Mutations in Paenibacillus agaridevorans.</title>
        <authorList>
            <person name="Tanaka Y."/>
            <person name="Funane K."/>
            <person name="Hosaka T."/>
            <person name="Shiwa Y."/>
            <person name="Fujita N."/>
            <person name="Miyazaki T."/>
            <person name="Yoshikawa H."/>
            <person name="Murakami K."/>
            <person name="Kasahara K."/>
            <person name="Inaoka T."/>
            <person name="Hiraga Y."/>
            <person name="Ochi K."/>
        </authorList>
    </citation>
    <scope>NUCLEOTIDE SEQUENCE [LARGE SCALE GENOMIC DNA]</scope>
    <source>
        <strain evidence="2 3">T-3040</strain>
    </source>
</reference>
<dbReference type="Proteomes" id="UP000245202">
    <property type="component" value="Unassembled WGS sequence"/>
</dbReference>
<dbReference type="Gene3D" id="3.10.180.10">
    <property type="entry name" value="2,3-Dihydroxybiphenyl 1,2-Dioxygenase, domain 1"/>
    <property type="match status" value="1"/>
</dbReference>
<accession>A0A2R5EKF5</accession>
<dbReference type="AlphaFoldDB" id="A0A2R5EKF5"/>
<name>A0A2R5EKF5_9BACL</name>
<keyword evidence="3" id="KW-1185">Reference proteome</keyword>
<evidence type="ECO:0000313" key="2">
    <source>
        <dbReference type="EMBL" id="GBG07106.1"/>
    </source>
</evidence>
<gene>
    <name evidence="2" type="ORF">PAT3040_01654</name>
</gene>
<dbReference type="InterPro" id="IPR029068">
    <property type="entry name" value="Glyas_Bleomycin-R_OHBP_Dase"/>
</dbReference>
<sequence>MIRKFYFFENDEIPNHPRLGLNLTLSQENEDTDTFGPSSEHIQQVIFYMYVEDVYRLIQKMTNTNRDAEVLIEPEETFWGDIRARLKDPFGYLWDVAQKVHV</sequence>